<dbReference type="InterPro" id="IPR014718">
    <property type="entry name" value="GH-type_carb-bd"/>
</dbReference>
<feature type="domain" description="Glycosyl hydrolase family 92 N-terminal" evidence="3">
    <location>
        <begin position="42"/>
        <end position="280"/>
    </location>
</feature>
<proteinExistence type="predicted"/>
<reference evidence="5" key="1">
    <citation type="journal article" date="2019" name="Int. J. Syst. Evol. Microbiol.">
        <title>The Global Catalogue of Microorganisms (GCM) 10K type strain sequencing project: providing services to taxonomists for standard genome sequencing and annotation.</title>
        <authorList>
            <consortium name="The Broad Institute Genomics Platform"/>
            <consortium name="The Broad Institute Genome Sequencing Center for Infectious Disease"/>
            <person name="Wu L."/>
            <person name="Ma J."/>
        </authorList>
    </citation>
    <scope>NUCLEOTIDE SEQUENCE [LARGE SCALE GENOMIC DNA]</scope>
    <source>
        <strain evidence="5">KCTC 52277</strain>
    </source>
</reference>
<keyword evidence="5" id="KW-1185">Reference proteome</keyword>
<evidence type="ECO:0000259" key="2">
    <source>
        <dbReference type="Pfam" id="PF07971"/>
    </source>
</evidence>
<evidence type="ECO:0000313" key="5">
    <source>
        <dbReference type="Proteomes" id="UP001595621"/>
    </source>
</evidence>
<protein>
    <submittedName>
        <fullName evidence="4">GH92 family glycosyl hydrolase</fullName>
    </submittedName>
</protein>
<accession>A0ABV7G8J3</accession>
<dbReference type="InterPro" id="IPR050883">
    <property type="entry name" value="PNGase"/>
</dbReference>
<feature type="domain" description="Glycosyl hydrolase family 92" evidence="2">
    <location>
        <begin position="286"/>
        <end position="744"/>
    </location>
</feature>
<evidence type="ECO:0000259" key="3">
    <source>
        <dbReference type="Pfam" id="PF17678"/>
    </source>
</evidence>
<dbReference type="GO" id="GO:0016787">
    <property type="term" value="F:hydrolase activity"/>
    <property type="evidence" value="ECO:0007669"/>
    <property type="project" value="UniProtKB-KW"/>
</dbReference>
<dbReference type="PANTHER" id="PTHR12143:SF39">
    <property type="entry name" value="SECRETED PROTEIN"/>
    <property type="match status" value="1"/>
</dbReference>
<dbReference type="Gene3D" id="3.30.2080.10">
    <property type="entry name" value="GH92 mannosidase domain"/>
    <property type="match status" value="1"/>
</dbReference>
<dbReference type="Gene3D" id="2.70.98.10">
    <property type="match status" value="1"/>
</dbReference>
<sequence>MTTRISFSKYLTSACMLFSLTACANLAEQEHVNIDGQYPLSLVDPFIGTGGHGHTFPGPFVPFGMVQLSPDNPSKGWDWTSGYHYSDNVLVGFSHTHLSGTGVGDLLDVLVMPFRGDYLERQRDDKGRIFTHYSHDDEQASPGYYQLGLPEEAVNVELTASERAGFHRYQFRGDKDAQLLVDLGYAQNYDKPVSTLLRVEDDYTLSGYRLSTGWAKYQPIYFTARFSQPFTHTLYTLNEHKPESGPEPVKGDQLLSKEGKIVLNFGDISDKPLEVAVGISYVSIDGAKANLIAENPGSFDLAQSRAEQSWRKQLGKFTVEDNNRVNKTKFYTALYHAFTAPQIFHDVDGSYFGADGSSHANPGYGKYSLFSLWDTFRALHPLLTITDADRVDDMVKSMLGFYQETGLLPTWDLMSNETDVMIGYHAVPVLVDAYLKGLTTADPELLFEACKASAMQDRFGIDLFRQYGYIPSELEVEAVSKTLEYAYDDWAIAQLAKALGKQQEYDYFNQRSQAYRQMFDKSTGFMRGKTAQGNWVERFNPTYVEHRNTDYTEANAWQYSFFVPHDVPGLISLFGSEAAFVEKLDKLFTVSSEMQGDVSPDISGLIGQYAHGNEPVHHVTYLYAYTRDKWKGEQRIREIRDTMYLAAPDGLAGNDDLGQMSAWYVFSALGFYPLNPVGGVYVLGTPQFEQVKLALPDNKHLNIRRLGAADGYVSRVLFNGIELEVPEIDHRDLMRGGELVFEMTPTH</sequence>
<evidence type="ECO:0000256" key="1">
    <source>
        <dbReference type="SAM" id="SignalP"/>
    </source>
</evidence>
<dbReference type="Gene3D" id="1.20.1050.60">
    <property type="entry name" value="alpha-1,2-mannosidase"/>
    <property type="match status" value="1"/>
</dbReference>
<dbReference type="InterPro" id="IPR012939">
    <property type="entry name" value="Glyco_hydro_92"/>
</dbReference>
<evidence type="ECO:0000313" key="4">
    <source>
        <dbReference type="EMBL" id="MFC3137809.1"/>
    </source>
</evidence>
<organism evidence="4 5">
    <name type="scientific">Shewanella submarina</name>
    <dbReference type="NCBI Taxonomy" id="2016376"/>
    <lineage>
        <taxon>Bacteria</taxon>
        <taxon>Pseudomonadati</taxon>
        <taxon>Pseudomonadota</taxon>
        <taxon>Gammaproteobacteria</taxon>
        <taxon>Alteromonadales</taxon>
        <taxon>Shewanellaceae</taxon>
        <taxon>Shewanella</taxon>
    </lineage>
</organism>
<dbReference type="InterPro" id="IPR041371">
    <property type="entry name" value="GH92_N"/>
</dbReference>
<dbReference type="SUPFAM" id="SSF48208">
    <property type="entry name" value="Six-hairpin glycosidases"/>
    <property type="match status" value="1"/>
</dbReference>
<dbReference type="RefSeq" id="WP_248934975.1">
    <property type="nucleotide sequence ID" value="NZ_JAKILF010000002.1"/>
</dbReference>
<dbReference type="PROSITE" id="PS51257">
    <property type="entry name" value="PROKAR_LIPOPROTEIN"/>
    <property type="match status" value="1"/>
</dbReference>
<feature type="signal peptide" evidence="1">
    <location>
        <begin position="1"/>
        <end position="24"/>
    </location>
</feature>
<dbReference type="InterPro" id="IPR008928">
    <property type="entry name" value="6-hairpin_glycosidase_sf"/>
</dbReference>
<dbReference type="Gene3D" id="1.20.1610.10">
    <property type="entry name" value="alpha-1,2-mannosidases domains"/>
    <property type="match status" value="1"/>
</dbReference>
<dbReference type="NCBIfam" id="TIGR01180">
    <property type="entry name" value="aman2_put"/>
    <property type="match status" value="1"/>
</dbReference>
<comment type="caution">
    <text evidence="4">The sequence shown here is derived from an EMBL/GenBank/DDBJ whole genome shotgun (WGS) entry which is preliminary data.</text>
</comment>
<dbReference type="Proteomes" id="UP001595621">
    <property type="component" value="Unassembled WGS sequence"/>
</dbReference>
<dbReference type="Pfam" id="PF07971">
    <property type="entry name" value="Glyco_hydro_92"/>
    <property type="match status" value="1"/>
</dbReference>
<feature type="chain" id="PRO_5045573105" evidence="1">
    <location>
        <begin position="25"/>
        <end position="747"/>
    </location>
</feature>
<gene>
    <name evidence="4" type="ORF">ACFOE0_06335</name>
</gene>
<dbReference type="InterPro" id="IPR005887">
    <property type="entry name" value="GH92_a_mannosidase_put"/>
</dbReference>
<dbReference type="PANTHER" id="PTHR12143">
    <property type="entry name" value="PEPTIDE N-GLYCANASE PNGASE -RELATED"/>
    <property type="match status" value="1"/>
</dbReference>
<dbReference type="Pfam" id="PF17678">
    <property type="entry name" value="Glyco_hydro_92N"/>
    <property type="match status" value="1"/>
</dbReference>
<keyword evidence="1" id="KW-0732">Signal</keyword>
<name>A0ABV7G8J3_9GAMM</name>
<dbReference type="EMBL" id="JBHRTD010000006">
    <property type="protein sequence ID" value="MFC3137809.1"/>
    <property type="molecule type" value="Genomic_DNA"/>
</dbReference>
<keyword evidence="4" id="KW-0378">Hydrolase</keyword>